<dbReference type="HAMAP" id="MF_01043">
    <property type="entry name" value="PlsY"/>
    <property type="match status" value="1"/>
</dbReference>
<sequence>MFISFFIVSAYLIGSLSFAVIVSRLFGLPDPRKHGSGNPGATNMLRTGRKSAALLTLVGDMAKGWLAVYLARYFGSQYGVEIAATYGAAVAVFLGHLYPLFFGFKGGKGVATALGILLAISPWLGLATLASWLVVFVLTRISSLAALTAATLAPVLGTYLIGGALPVVALCIISALIFWRHRTNIRRLLAGEEGRFAKPADTSSE</sequence>
<feature type="transmembrane region" description="Helical" evidence="10">
    <location>
        <begin position="83"/>
        <end position="104"/>
    </location>
</feature>
<evidence type="ECO:0000313" key="11">
    <source>
        <dbReference type="EMBL" id="GEP29522.1"/>
    </source>
</evidence>
<feature type="transmembrane region" description="Helical" evidence="10">
    <location>
        <begin position="159"/>
        <end position="179"/>
    </location>
</feature>
<evidence type="ECO:0000256" key="6">
    <source>
        <dbReference type="ARBA" id="ARBA00023098"/>
    </source>
</evidence>
<evidence type="ECO:0000256" key="2">
    <source>
        <dbReference type="ARBA" id="ARBA00022516"/>
    </source>
</evidence>
<name>A0A512L4W4_9PROT</name>
<keyword evidence="11" id="KW-0012">Acyltransferase</keyword>
<evidence type="ECO:0000256" key="8">
    <source>
        <dbReference type="ARBA" id="ARBA00023209"/>
    </source>
</evidence>
<feature type="transmembrane region" description="Helical" evidence="10">
    <location>
        <begin position="6"/>
        <end position="26"/>
    </location>
</feature>
<dbReference type="SMART" id="SM01207">
    <property type="entry name" value="G3P_acyltransf"/>
    <property type="match status" value="1"/>
</dbReference>
<evidence type="ECO:0000256" key="5">
    <source>
        <dbReference type="ARBA" id="ARBA00022989"/>
    </source>
</evidence>
<comment type="pathway">
    <text evidence="10">Lipid metabolism; phospholipid metabolism.</text>
</comment>
<comment type="caution">
    <text evidence="11">The sequence shown here is derived from an EMBL/GenBank/DDBJ whole genome shotgun (WGS) entry which is preliminary data.</text>
</comment>
<dbReference type="UniPathway" id="UPA00085"/>
<keyword evidence="4 10" id="KW-0812">Transmembrane</keyword>
<comment type="subcellular location">
    <subcellularLocation>
        <location evidence="10">Cell membrane</location>
        <topology evidence="10">Multi-pass membrane protein</topology>
    </subcellularLocation>
</comment>
<evidence type="ECO:0000256" key="9">
    <source>
        <dbReference type="ARBA" id="ARBA00023264"/>
    </source>
</evidence>
<evidence type="ECO:0000256" key="10">
    <source>
        <dbReference type="HAMAP-Rule" id="MF_01043"/>
    </source>
</evidence>
<keyword evidence="8 10" id="KW-0594">Phospholipid biosynthesis</keyword>
<evidence type="ECO:0000256" key="7">
    <source>
        <dbReference type="ARBA" id="ARBA00023136"/>
    </source>
</evidence>
<keyword evidence="2 10" id="KW-0444">Lipid biosynthesis</keyword>
<keyword evidence="7 10" id="KW-0472">Membrane</keyword>
<dbReference type="PANTHER" id="PTHR30309:SF0">
    <property type="entry name" value="GLYCEROL-3-PHOSPHATE ACYLTRANSFERASE-RELATED"/>
    <property type="match status" value="1"/>
</dbReference>
<comment type="catalytic activity">
    <reaction evidence="10">
        <text>an acyl phosphate + sn-glycerol 3-phosphate = a 1-acyl-sn-glycero-3-phosphate + phosphate</text>
        <dbReference type="Rhea" id="RHEA:34075"/>
        <dbReference type="ChEBI" id="CHEBI:43474"/>
        <dbReference type="ChEBI" id="CHEBI:57597"/>
        <dbReference type="ChEBI" id="CHEBI:57970"/>
        <dbReference type="ChEBI" id="CHEBI:59918"/>
        <dbReference type="EC" id="2.3.1.275"/>
    </reaction>
</comment>
<comment type="subunit">
    <text evidence="10">Probably interacts with PlsX.</text>
</comment>
<comment type="function">
    <text evidence="10">Catalyzes the transfer of an acyl group from acyl-phosphate (acyl-PO(4)) to glycerol-3-phosphate (G3P) to form lysophosphatidic acid (LPA). This enzyme utilizes acyl-phosphate as fatty acyl donor, but not acyl-CoA or acyl-ACP.</text>
</comment>
<keyword evidence="9 10" id="KW-1208">Phospholipid metabolism</keyword>
<gene>
    <name evidence="10 11" type="primary">plsY</name>
    <name evidence="11" type="ORF">TPL01_06600</name>
</gene>
<dbReference type="Proteomes" id="UP000321337">
    <property type="component" value="Unassembled WGS sequence"/>
</dbReference>
<keyword evidence="6 10" id="KW-0443">Lipid metabolism</keyword>
<dbReference type="GO" id="GO:0005886">
    <property type="term" value="C:plasma membrane"/>
    <property type="evidence" value="ECO:0007669"/>
    <property type="project" value="UniProtKB-SubCell"/>
</dbReference>
<dbReference type="GO" id="GO:0043772">
    <property type="term" value="F:acyl-phosphate glycerol-3-phosphate acyltransferase activity"/>
    <property type="evidence" value="ECO:0007669"/>
    <property type="project" value="UniProtKB-UniRule"/>
</dbReference>
<dbReference type="NCBIfam" id="TIGR00023">
    <property type="entry name" value="glycerol-3-phosphate 1-O-acyltransferase PlsY"/>
    <property type="match status" value="1"/>
</dbReference>
<dbReference type="EMBL" id="BKAD01000006">
    <property type="protein sequence ID" value="GEP29522.1"/>
    <property type="molecule type" value="Genomic_DNA"/>
</dbReference>
<accession>A0A512L4W4</accession>
<evidence type="ECO:0000256" key="4">
    <source>
        <dbReference type="ARBA" id="ARBA00022692"/>
    </source>
</evidence>
<evidence type="ECO:0000313" key="12">
    <source>
        <dbReference type="Proteomes" id="UP000321337"/>
    </source>
</evidence>
<dbReference type="InterPro" id="IPR003811">
    <property type="entry name" value="G3P_acylTferase_PlsY"/>
</dbReference>
<reference evidence="11 12" key="1">
    <citation type="submission" date="2019-07" db="EMBL/GenBank/DDBJ databases">
        <title>Whole genome shotgun sequence of Thiobacillus plumbophilus NBRC 107929.</title>
        <authorList>
            <person name="Hosoyama A."/>
            <person name="Uohara A."/>
            <person name="Ohji S."/>
            <person name="Ichikawa N."/>
        </authorList>
    </citation>
    <scope>NUCLEOTIDE SEQUENCE [LARGE SCALE GENOMIC DNA]</scope>
    <source>
        <strain evidence="11 12">NBRC 107929</strain>
    </source>
</reference>
<dbReference type="RefSeq" id="WP_174861819.1">
    <property type="nucleotide sequence ID" value="NZ_AP021884.1"/>
</dbReference>
<dbReference type="EC" id="2.3.1.275" evidence="10"/>
<comment type="similarity">
    <text evidence="10">Belongs to the PlsY family.</text>
</comment>
<organism evidence="11 12">
    <name type="scientific">Sulfuriferula plumbiphila</name>
    <dbReference type="NCBI Taxonomy" id="171865"/>
    <lineage>
        <taxon>Bacteria</taxon>
        <taxon>Pseudomonadati</taxon>
        <taxon>Pseudomonadota</taxon>
        <taxon>Betaproteobacteria</taxon>
        <taxon>Nitrosomonadales</taxon>
        <taxon>Sulfuricellaceae</taxon>
        <taxon>Sulfuriferula</taxon>
    </lineage>
</organism>
<keyword evidence="12" id="KW-1185">Reference proteome</keyword>
<keyword evidence="3 10" id="KW-0808">Transferase</keyword>
<keyword evidence="1 10" id="KW-1003">Cell membrane</keyword>
<dbReference type="GO" id="GO:0008654">
    <property type="term" value="P:phospholipid biosynthetic process"/>
    <property type="evidence" value="ECO:0007669"/>
    <property type="project" value="UniProtKB-UniRule"/>
</dbReference>
<feature type="transmembrane region" description="Helical" evidence="10">
    <location>
        <begin position="116"/>
        <end position="139"/>
    </location>
</feature>
<evidence type="ECO:0000256" key="3">
    <source>
        <dbReference type="ARBA" id="ARBA00022679"/>
    </source>
</evidence>
<dbReference type="PANTHER" id="PTHR30309">
    <property type="entry name" value="INNER MEMBRANE PROTEIN YGIH"/>
    <property type="match status" value="1"/>
</dbReference>
<protein>
    <recommendedName>
        <fullName evidence="10">Glycerol-3-phosphate acyltransferase</fullName>
    </recommendedName>
    <alternativeName>
        <fullName evidence="10">Acyl-PO4 G3P acyltransferase</fullName>
    </alternativeName>
    <alternativeName>
        <fullName evidence="10">Acyl-phosphate--glycerol-3-phosphate acyltransferase</fullName>
    </alternativeName>
    <alternativeName>
        <fullName evidence="10">G3P acyltransferase</fullName>
        <shortName evidence="10">GPAT</shortName>
        <ecNumber evidence="10">2.3.1.275</ecNumber>
    </alternativeName>
    <alternativeName>
        <fullName evidence="10">Lysophosphatidic acid synthase</fullName>
        <shortName evidence="10">LPA synthase</shortName>
    </alternativeName>
</protein>
<dbReference type="Pfam" id="PF02660">
    <property type="entry name" value="G3P_acyltransf"/>
    <property type="match status" value="1"/>
</dbReference>
<evidence type="ECO:0000256" key="1">
    <source>
        <dbReference type="ARBA" id="ARBA00022475"/>
    </source>
</evidence>
<keyword evidence="5 10" id="KW-1133">Transmembrane helix</keyword>
<proteinExistence type="inferred from homology"/>
<dbReference type="AlphaFoldDB" id="A0A512L4W4"/>